<organism evidence="1 2">
    <name type="scientific">Portunus trituberculatus</name>
    <name type="common">Swimming crab</name>
    <name type="synonym">Neptunus trituberculatus</name>
    <dbReference type="NCBI Taxonomy" id="210409"/>
    <lineage>
        <taxon>Eukaryota</taxon>
        <taxon>Metazoa</taxon>
        <taxon>Ecdysozoa</taxon>
        <taxon>Arthropoda</taxon>
        <taxon>Crustacea</taxon>
        <taxon>Multicrustacea</taxon>
        <taxon>Malacostraca</taxon>
        <taxon>Eumalacostraca</taxon>
        <taxon>Eucarida</taxon>
        <taxon>Decapoda</taxon>
        <taxon>Pleocyemata</taxon>
        <taxon>Brachyura</taxon>
        <taxon>Eubrachyura</taxon>
        <taxon>Portunoidea</taxon>
        <taxon>Portunidae</taxon>
        <taxon>Portuninae</taxon>
        <taxon>Portunus</taxon>
    </lineage>
</organism>
<protein>
    <submittedName>
        <fullName evidence="1">Uncharacterized protein</fullName>
    </submittedName>
</protein>
<dbReference type="AlphaFoldDB" id="A0A5B7JT19"/>
<dbReference type="Proteomes" id="UP000324222">
    <property type="component" value="Unassembled WGS sequence"/>
</dbReference>
<reference evidence="1 2" key="1">
    <citation type="submission" date="2019-05" db="EMBL/GenBank/DDBJ databases">
        <title>Another draft genome of Portunus trituberculatus and its Hox gene families provides insights of decapod evolution.</title>
        <authorList>
            <person name="Jeong J.-H."/>
            <person name="Song I."/>
            <person name="Kim S."/>
            <person name="Choi T."/>
            <person name="Kim D."/>
            <person name="Ryu S."/>
            <person name="Kim W."/>
        </authorList>
    </citation>
    <scope>NUCLEOTIDE SEQUENCE [LARGE SCALE GENOMIC DNA]</scope>
    <source>
        <tissue evidence="1">Muscle</tissue>
    </source>
</reference>
<evidence type="ECO:0000313" key="2">
    <source>
        <dbReference type="Proteomes" id="UP000324222"/>
    </source>
</evidence>
<sequence>MATTTQYSPSPAFTPATGRQLWPTTLHQCPLPPPPSPGGATMGMLLATFEAWATSVEDYRNICGWALPVAAPYRRCCLPLLESFSDVVRVCEIVEAAEKASEQPSCDLPHGAPQPSEVAAAGPISCWPTGQGKHRQEVSQRGRKRCTACGDSECTEGALLTLLPRPHLPGRRMCNHPSQRATHVWCSDRWRCGGGVKDYINKQDWRATIYRVA</sequence>
<name>A0A5B7JT19_PORTR</name>
<keyword evidence="2" id="KW-1185">Reference proteome</keyword>
<proteinExistence type="predicted"/>
<comment type="caution">
    <text evidence="1">The sequence shown here is derived from an EMBL/GenBank/DDBJ whole genome shotgun (WGS) entry which is preliminary data.</text>
</comment>
<gene>
    <name evidence="1" type="ORF">E2C01_093306</name>
</gene>
<evidence type="ECO:0000313" key="1">
    <source>
        <dbReference type="EMBL" id="MPC97959.1"/>
    </source>
</evidence>
<dbReference type="EMBL" id="VSRR010112189">
    <property type="protein sequence ID" value="MPC97959.1"/>
    <property type="molecule type" value="Genomic_DNA"/>
</dbReference>
<accession>A0A5B7JT19</accession>